<accession>A0A6A1UMU4</accession>
<dbReference type="PANTHER" id="PTHR12963">
    <property type="entry name" value="THYROID RECEPTOR INTERACTING PROTEIN RELATED"/>
    <property type="match status" value="1"/>
</dbReference>
<dbReference type="AlphaFoldDB" id="A0A6A1UMU4"/>
<protein>
    <submittedName>
        <fullName evidence="3">Activating signal cointegrator 1</fullName>
    </submittedName>
</protein>
<dbReference type="SUPFAM" id="SSF88697">
    <property type="entry name" value="PUA domain-like"/>
    <property type="match status" value="1"/>
</dbReference>
<dbReference type="InterPro" id="IPR039128">
    <property type="entry name" value="TRIP4-like"/>
</dbReference>
<dbReference type="SMART" id="SM01022">
    <property type="entry name" value="ASCH"/>
    <property type="match status" value="1"/>
</dbReference>
<dbReference type="FunFam" id="2.30.130.30:FF:000002">
    <property type="entry name" value="Activating signal cointegrator 1"/>
    <property type="match status" value="1"/>
</dbReference>
<reference evidence="3 4" key="1">
    <citation type="journal article" date="2019" name="Plant Biotechnol. J.">
        <title>The red bayberry genome and genetic basis of sex determination.</title>
        <authorList>
            <person name="Jia H.M."/>
            <person name="Jia H.J."/>
            <person name="Cai Q.L."/>
            <person name="Wang Y."/>
            <person name="Zhao H.B."/>
            <person name="Yang W.F."/>
            <person name="Wang G.Y."/>
            <person name="Li Y.H."/>
            <person name="Zhan D.L."/>
            <person name="Shen Y.T."/>
            <person name="Niu Q.F."/>
            <person name="Chang L."/>
            <person name="Qiu J."/>
            <person name="Zhao L."/>
            <person name="Xie H.B."/>
            <person name="Fu W.Y."/>
            <person name="Jin J."/>
            <person name="Li X.W."/>
            <person name="Jiao Y."/>
            <person name="Zhou C.C."/>
            <person name="Tu T."/>
            <person name="Chai C.Y."/>
            <person name="Gao J.L."/>
            <person name="Fan L.J."/>
            <person name="van de Weg E."/>
            <person name="Wang J.Y."/>
            <person name="Gao Z.S."/>
        </authorList>
    </citation>
    <scope>NUCLEOTIDE SEQUENCE [LARGE SCALE GENOMIC DNA]</scope>
    <source>
        <tissue evidence="3">Leaves</tissue>
    </source>
</reference>
<comment type="caution">
    <text evidence="3">The sequence shown here is derived from an EMBL/GenBank/DDBJ whole genome shotgun (WGS) entry which is preliminary data.</text>
</comment>
<evidence type="ECO:0000256" key="1">
    <source>
        <dbReference type="SAM" id="MobiDB-lite"/>
    </source>
</evidence>
<feature type="compositionally biased region" description="Pro residues" evidence="1">
    <location>
        <begin position="335"/>
        <end position="355"/>
    </location>
</feature>
<proteinExistence type="predicted"/>
<sequence length="409" mass="45112">MRGRNSSGNYTNPCLTMHQPWASLLVHGIKRVEGRSWPAPIKGRLWIHAASKVPDEATIKSMEEFYREIYAVNGINDLKFPEHYPVSRLLGCVEVVGCVRGQELARWDMVPEGVRLEAQTEFCWLCEQPQKLLIPFEMRGYQRVYNLEKKMYEAAIRGLASVEGPLPVKFPLPNPRDPFSLTPGSIFTKFPASKASEVDTSSSLIAAIAGARAAATQFTKKDDNLPSLTMNSSPDTVKNDQTNSKALKQDSVPCTNDIGRPRTRSLVSNNKEKSIDTKSEGSSSCSKPPTGFERHPGAPSKSANCEVDTSAQGERAQRRKGKQPATTNTMDSPLPSNPMPTPITPTPPPPPLPPRRSPHQHASKVFNFVKILDDHPDIVRLAPLEGHSHTAVVDCMEKCWPAFADDVLV</sequence>
<feature type="region of interest" description="Disordered" evidence="1">
    <location>
        <begin position="223"/>
        <end position="359"/>
    </location>
</feature>
<feature type="compositionally biased region" description="Polar residues" evidence="1">
    <location>
        <begin position="226"/>
        <end position="246"/>
    </location>
</feature>
<evidence type="ECO:0000259" key="2">
    <source>
        <dbReference type="SMART" id="SM01022"/>
    </source>
</evidence>
<dbReference type="EMBL" id="RXIC02000026">
    <property type="protein sequence ID" value="KAB1201814.1"/>
    <property type="molecule type" value="Genomic_DNA"/>
</dbReference>
<dbReference type="InterPro" id="IPR007374">
    <property type="entry name" value="ASCH_domain"/>
</dbReference>
<evidence type="ECO:0000313" key="3">
    <source>
        <dbReference type="EMBL" id="KAB1201814.1"/>
    </source>
</evidence>
<dbReference type="PANTHER" id="PTHR12963:SF0">
    <property type="entry name" value="EXPRESSED PROTEIN"/>
    <property type="match status" value="1"/>
</dbReference>
<organism evidence="3 4">
    <name type="scientific">Morella rubra</name>
    <name type="common">Chinese bayberry</name>
    <dbReference type="NCBI Taxonomy" id="262757"/>
    <lineage>
        <taxon>Eukaryota</taxon>
        <taxon>Viridiplantae</taxon>
        <taxon>Streptophyta</taxon>
        <taxon>Embryophyta</taxon>
        <taxon>Tracheophyta</taxon>
        <taxon>Spermatophyta</taxon>
        <taxon>Magnoliopsida</taxon>
        <taxon>eudicotyledons</taxon>
        <taxon>Gunneridae</taxon>
        <taxon>Pentapetalae</taxon>
        <taxon>rosids</taxon>
        <taxon>fabids</taxon>
        <taxon>Fagales</taxon>
        <taxon>Myricaceae</taxon>
        <taxon>Morella</taxon>
    </lineage>
</organism>
<dbReference type="InterPro" id="IPR015947">
    <property type="entry name" value="PUA-like_sf"/>
</dbReference>
<dbReference type="Pfam" id="PF04266">
    <property type="entry name" value="ASCH"/>
    <property type="match status" value="1"/>
</dbReference>
<dbReference type="Gene3D" id="2.30.130.30">
    <property type="entry name" value="Hypothetical protein"/>
    <property type="match status" value="1"/>
</dbReference>
<gene>
    <name evidence="3" type="ORF">CJ030_MR8G020061</name>
</gene>
<feature type="domain" description="ASCH" evidence="2">
    <location>
        <begin position="15"/>
        <end position="118"/>
    </location>
</feature>
<dbReference type="Proteomes" id="UP000516437">
    <property type="component" value="Chromosome 8"/>
</dbReference>
<dbReference type="OrthoDB" id="338816at2759"/>
<keyword evidence="4" id="KW-1185">Reference proteome</keyword>
<feature type="compositionally biased region" description="Basic and acidic residues" evidence="1">
    <location>
        <begin position="270"/>
        <end position="279"/>
    </location>
</feature>
<name>A0A6A1UMU4_9ROSI</name>
<feature type="compositionally biased region" description="Polar residues" evidence="1">
    <location>
        <begin position="301"/>
        <end position="312"/>
    </location>
</feature>
<dbReference type="CDD" id="cd06554">
    <property type="entry name" value="ASCH_ASC-1_like"/>
    <property type="match status" value="1"/>
</dbReference>
<evidence type="ECO:0000313" key="4">
    <source>
        <dbReference type="Proteomes" id="UP000516437"/>
    </source>
</evidence>